<accession>Q05B06</accession>
<organism evidence="3">
    <name type="scientific">Xenopus tropicalis</name>
    <name type="common">Western clawed frog</name>
    <name type="synonym">Silurana tropicalis</name>
    <dbReference type="NCBI Taxonomy" id="8364"/>
    <lineage>
        <taxon>Eukaryota</taxon>
        <taxon>Metazoa</taxon>
        <taxon>Chordata</taxon>
        <taxon>Craniata</taxon>
        <taxon>Vertebrata</taxon>
        <taxon>Euteleostomi</taxon>
        <taxon>Amphibia</taxon>
        <taxon>Batrachia</taxon>
        <taxon>Anura</taxon>
        <taxon>Pipoidea</taxon>
        <taxon>Pipidae</taxon>
        <taxon>Xenopodinae</taxon>
        <taxon>Xenopus</taxon>
        <taxon>Silurana</taxon>
    </lineage>
</organism>
<protein>
    <submittedName>
        <fullName evidence="3">T cell activation inhibitor, mitochondrial</fullName>
    </submittedName>
</protein>
<dbReference type="Xenbase" id="XB-GENE-1016142">
    <property type="gene designation" value="tcaim"/>
</dbReference>
<dbReference type="Pfam" id="PF14688">
    <property type="entry name" value="DUF4461"/>
    <property type="match status" value="1"/>
</dbReference>
<reference evidence="3" key="1">
    <citation type="journal article" date="2010" name="Science">
        <title>The genome of the Western clawed frog Xenopus tropicalis.</title>
        <authorList>
            <person name="Hellsten U."/>
            <person name="Harland R.M."/>
            <person name="Gilchrist M.J."/>
            <person name="Hendrix D."/>
            <person name="Jurka J."/>
            <person name="Kapitonov V."/>
            <person name="Ovcharenko I."/>
            <person name="Putnam N.H."/>
            <person name="Shu S."/>
            <person name="Taher L."/>
            <person name="Blitz I.L."/>
            <person name="Blumberg B."/>
            <person name="Dichmann D.S."/>
            <person name="Dubchak I."/>
            <person name="Amaya E."/>
            <person name="Detter J.C."/>
            <person name="Fletcher R."/>
            <person name="Gerhard D.S."/>
            <person name="Goodstein D."/>
            <person name="Graves T."/>
            <person name="Grigoriev I.V."/>
            <person name="Grimwood J."/>
            <person name="Kawashima T."/>
            <person name="Lindquist E."/>
            <person name="Lucas S.M."/>
            <person name="Mead P.E."/>
            <person name="Mitros T."/>
            <person name="Ogino H."/>
            <person name="Ohta Y."/>
            <person name="Poliakov A.V."/>
            <person name="Pollet N."/>
            <person name="Robert J."/>
            <person name="Salamov A."/>
            <person name="Sater A.K."/>
            <person name="Schmutz J."/>
            <person name="Terry A."/>
            <person name="Vize P.D."/>
            <person name="Warren W.C."/>
            <person name="Wells D."/>
            <person name="Wills A."/>
            <person name="Wilson R.K."/>
            <person name="Zimmerman L.B."/>
            <person name="Zorn A.M."/>
            <person name="Grainger R."/>
            <person name="Grammer T."/>
            <person name="Khokha M.K."/>
            <person name="Richardson P.M."/>
            <person name="Rokhsar D.S."/>
        </authorList>
    </citation>
    <scope>NUCLEOTIDE SEQUENCE [LARGE SCALE GENOMIC DNA]</scope>
    <source>
        <strain evidence="3">Nigerian</strain>
    </source>
</reference>
<feature type="domain" description="DUF4461" evidence="2">
    <location>
        <begin position="187"/>
        <end position="457"/>
    </location>
</feature>
<dbReference type="PANTHER" id="PTHR31596:SF1">
    <property type="entry name" value="T-CELL ACTIVATION INHIBITOR, MITOCHONDRIAL"/>
    <property type="match status" value="1"/>
</dbReference>
<feature type="domain" description="DUF4460" evidence="1">
    <location>
        <begin position="25"/>
        <end position="131"/>
    </location>
</feature>
<dbReference type="PANTHER" id="PTHR31596">
    <property type="entry name" value="T-CELL ACTIVATION INHIBITOR, MITOCHONDRIAL"/>
    <property type="match status" value="1"/>
</dbReference>
<reference evidence="3" key="2">
    <citation type="submission" date="2011-06" db="UniProtKB">
        <authorList>
            <consortium name="Ensembl"/>
        </authorList>
    </citation>
    <scope>IDENTIFICATION</scope>
</reference>
<dbReference type="InterPro" id="IPR027989">
    <property type="entry name" value="DUF4461"/>
</dbReference>
<dbReference type="FunCoup" id="F6QEV4">
    <property type="interactions" value="1304"/>
</dbReference>
<dbReference type="STRING" id="8364.ENSXETP00000011767"/>
<evidence type="ECO:0000313" key="3">
    <source>
        <dbReference type="Ensembl" id="ENSXETP00000011767"/>
    </source>
</evidence>
<proteinExistence type="predicted"/>
<dbReference type="Ensembl" id="ENSXETT00000011767">
    <property type="protein sequence ID" value="ENSXETP00000011767"/>
    <property type="gene ID" value="ENSXETG00000005361"/>
</dbReference>
<evidence type="ECO:0000259" key="2">
    <source>
        <dbReference type="Pfam" id="PF14688"/>
    </source>
</evidence>
<accession>F6QEV4</accession>
<dbReference type="InParanoid" id="F6QEV4"/>
<dbReference type="GeneTree" id="ENSGT00390000012832"/>
<dbReference type="Pfam" id="PF14687">
    <property type="entry name" value="DUF4460"/>
    <property type="match status" value="1"/>
</dbReference>
<dbReference type="DNASU" id="549618"/>
<dbReference type="Bgee" id="ENSXETG00000005361">
    <property type="expression patterns" value="Expressed in brain and 12 other cell types or tissues"/>
</dbReference>
<evidence type="ECO:0000259" key="1">
    <source>
        <dbReference type="Pfam" id="PF14687"/>
    </source>
</evidence>
<name>F6QEV4_XENTR</name>
<dbReference type="AlphaFoldDB" id="F6QEV4"/>
<gene>
    <name evidence="3" type="primary">tcaim</name>
</gene>
<sequence length="501" mass="57850">MFGCCRATKRLPWGSLLQKFVFQARPLSGADAATALRPFYFAVHPDFFGQHPVEREVNENSLKRLNGYLENLQKPGQKSHKPAQLTFYVRETNTINDSDTIRTTGFRTVHFTLDTRDLLSTVLDILNSCSLSTAHVNTAEVGMESKPHKGTKAAFDRPIKWDKTYYSFTGFKDPEEELEQAQKVETTIIPWLENNQSLANKKLTKSFPLREELEQLKNELADQLQLSDIRWQRSWGVAHRCSQLHSLSRLIQQNPETLKMAKGRTLLFTEETGMSASGHVMLGTMDVHHQWAKLFERLPSYTYLERKLLHLQERISHLLGGIEIVHIEEQQPLLTIEEYYRMLETFYNKLLNNRMPIHPRSLRCLKMILQSDRFAPRLHEMGHYIIPTLCDPASLQWFLLAHTQQARDNLKRKEELTFVEQELTTVCKDRSSLSRLYKEPSISCVQMIDCCKRMGTCVFPGTLKGTYRVKHSLACLKSMNINHVPLPPHGGDQDKILLQTE</sequence>
<dbReference type="InterPro" id="IPR028031">
    <property type="entry name" value="DUF4460"/>
</dbReference>
<dbReference type="InterPro" id="IPR027986">
    <property type="entry name" value="TCAIM"/>
</dbReference>